<dbReference type="PANTHER" id="PTHR43798">
    <property type="entry name" value="MONOACYLGLYCEROL LIPASE"/>
    <property type="match status" value="1"/>
</dbReference>
<dbReference type="PRINTS" id="PR00412">
    <property type="entry name" value="EPOXHYDRLASE"/>
</dbReference>
<evidence type="ECO:0000313" key="3">
    <source>
        <dbReference type="Proteomes" id="UP000503540"/>
    </source>
</evidence>
<dbReference type="InterPro" id="IPR000073">
    <property type="entry name" value="AB_hydrolase_1"/>
</dbReference>
<dbReference type="KEGG" id="nah:F5544_02635"/>
<protein>
    <submittedName>
        <fullName evidence="2">Alpha/beta fold hydrolase</fullName>
    </submittedName>
</protein>
<proteinExistence type="predicted"/>
<name>A0A6G9Y5T1_9NOCA</name>
<dbReference type="NCBIfam" id="NF045632">
    <property type="entry name" value="hydroxlase_HsaD"/>
    <property type="match status" value="1"/>
</dbReference>
<dbReference type="PANTHER" id="PTHR43798:SF33">
    <property type="entry name" value="HYDROLASE, PUTATIVE (AFU_ORTHOLOGUE AFUA_2G14860)-RELATED"/>
    <property type="match status" value="1"/>
</dbReference>
<feature type="domain" description="AB hydrolase-1" evidence="1">
    <location>
        <begin position="85"/>
        <end position="324"/>
    </location>
</feature>
<dbReference type="AlphaFoldDB" id="A0A6G9Y5T1"/>
<dbReference type="InterPro" id="IPR054676">
    <property type="entry name" value="HsaD"/>
</dbReference>
<evidence type="ECO:0000259" key="1">
    <source>
        <dbReference type="Pfam" id="PF00561"/>
    </source>
</evidence>
<sequence length="342" mass="37273">MNSDCRSPTEWCDAQRNAAPPRCLCVGHRTLFRDRGRFASPVGKCQEGGSVTSTAELTRESTSRYAQVRPDLKLHYHEAGVGNGPTIVLLHGGGPGASSWSNFARNIPVLARQFHVLAVDQPGFGLSDKPVDHPQYFVHSSSALKDLLDTLEITDRVHLLGNSLGGGTAVRFALDHPDRAGKLVLMGPGGLSVNVFAPDPTEGVKKLAAFNAEPTRANLEAFLRIMVFDQSLITPELIEERFASASTPESLAATRAMGKSFAGADFEQGMLWRDAYKLRQPVLMIWGREDRVNPIDGAIVALKMIPRAQLHVFGGCGHWAQLEKFDEFNRLAVDFLSSAKGK</sequence>
<organism evidence="2 3">
    <name type="scientific">Nocardia arthritidis</name>
    <dbReference type="NCBI Taxonomy" id="228602"/>
    <lineage>
        <taxon>Bacteria</taxon>
        <taxon>Bacillati</taxon>
        <taxon>Actinomycetota</taxon>
        <taxon>Actinomycetes</taxon>
        <taxon>Mycobacteriales</taxon>
        <taxon>Nocardiaceae</taxon>
        <taxon>Nocardia</taxon>
    </lineage>
</organism>
<reference evidence="2 3" key="1">
    <citation type="journal article" date="2019" name="ACS Chem. Biol.">
        <title>Identification and Mobilization of a Cryptic Antibiotic Biosynthesis Gene Locus from a Human-Pathogenic Nocardia Isolate.</title>
        <authorList>
            <person name="Herisse M."/>
            <person name="Ishida K."/>
            <person name="Porter J.L."/>
            <person name="Howden B."/>
            <person name="Hertweck C."/>
            <person name="Stinear T.P."/>
            <person name="Pidot S.J."/>
        </authorList>
    </citation>
    <scope>NUCLEOTIDE SEQUENCE [LARGE SCALE GENOMIC DNA]</scope>
    <source>
        <strain evidence="2 3">AUSMDU00012717</strain>
    </source>
</reference>
<evidence type="ECO:0000313" key="2">
    <source>
        <dbReference type="EMBL" id="QIS08447.1"/>
    </source>
</evidence>
<keyword evidence="2" id="KW-0378">Hydrolase</keyword>
<accession>A0A6G9Y5T1</accession>
<keyword evidence="3" id="KW-1185">Reference proteome</keyword>
<dbReference type="GO" id="GO:0016020">
    <property type="term" value="C:membrane"/>
    <property type="evidence" value="ECO:0007669"/>
    <property type="project" value="TreeGrafter"/>
</dbReference>
<dbReference type="InterPro" id="IPR029058">
    <property type="entry name" value="AB_hydrolase_fold"/>
</dbReference>
<dbReference type="PRINTS" id="PR00111">
    <property type="entry name" value="ABHYDROLASE"/>
</dbReference>
<dbReference type="EMBL" id="CP046172">
    <property type="protein sequence ID" value="QIS08447.1"/>
    <property type="molecule type" value="Genomic_DNA"/>
</dbReference>
<dbReference type="InterPro" id="IPR000639">
    <property type="entry name" value="Epox_hydrolase-like"/>
</dbReference>
<dbReference type="Gene3D" id="3.40.50.1820">
    <property type="entry name" value="alpha/beta hydrolase"/>
    <property type="match status" value="1"/>
</dbReference>
<dbReference type="GO" id="GO:0016787">
    <property type="term" value="F:hydrolase activity"/>
    <property type="evidence" value="ECO:0007669"/>
    <property type="project" value="UniProtKB-KW"/>
</dbReference>
<gene>
    <name evidence="2" type="ORF">F5544_02635</name>
</gene>
<dbReference type="SUPFAM" id="SSF53474">
    <property type="entry name" value="alpha/beta-Hydrolases"/>
    <property type="match status" value="1"/>
</dbReference>
<dbReference type="Pfam" id="PF00561">
    <property type="entry name" value="Abhydrolase_1"/>
    <property type="match status" value="1"/>
</dbReference>
<dbReference type="InterPro" id="IPR050266">
    <property type="entry name" value="AB_hydrolase_sf"/>
</dbReference>
<dbReference type="Proteomes" id="UP000503540">
    <property type="component" value="Chromosome"/>
</dbReference>